<keyword evidence="2" id="KW-0732">Signal</keyword>
<dbReference type="Proteomes" id="UP000239563">
    <property type="component" value="Chromosome V"/>
</dbReference>
<accession>A0A2N8UCR0</accession>
<feature type="compositionally biased region" description="Polar residues" evidence="1">
    <location>
        <begin position="147"/>
        <end position="165"/>
    </location>
</feature>
<evidence type="ECO:0000256" key="1">
    <source>
        <dbReference type="SAM" id="MobiDB-lite"/>
    </source>
</evidence>
<organism evidence="3 4">
    <name type="scientific">Sporisorium reilianum f. sp. reilianum</name>
    <dbReference type="NCBI Taxonomy" id="72559"/>
    <lineage>
        <taxon>Eukaryota</taxon>
        <taxon>Fungi</taxon>
        <taxon>Dikarya</taxon>
        <taxon>Basidiomycota</taxon>
        <taxon>Ustilaginomycotina</taxon>
        <taxon>Ustilaginomycetes</taxon>
        <taxon>Ustilaginales</taxon>
        <taxon>Ustilaginaceae</taxon>
        <taxon>Sporisorium</taxon>
    </lineage>
</organism>
<dbReference type="EMBL" id="LT795058">
    <property type="protein sequence ID" value="SJX62520.1"/>
    <property type="molecule type" value="Genomic_DNA"/>
</dbReference>
<dbReference type="AlphaFoldDB" id="A0A2N8UCR0"/>
<feature type="region of interest" description="Disordered" evidence="1">
    <location>
        <begin position="37"/>
        <end position="59"/>
    </location>
</feature>
<protein>
    <submittedName>
        <fullName evidence="3">Related to effector family protein Eff1</fullName>
    </submittedName>
</protein>
<feature type="compositionally biased region" description="Polar residues" evidence="1">
    <location>
        <begin position="37"/>
        <end position="47"/>
    </location>
</feature>
<feature type="signal peptide" evidence="2">
    <location>
        <begin position="1"/>
        <end position="22"/>
    </location>
</feature>
<sequence length="353" mass="39486">MLLSTIVLRCFSSLWTFSLVSAAPMWNNGGSNWYWNPQQAGSSQPPNVVQPGQAGSSQVPANQYWDGHAWQPVVAPYDPAYPSIHDFPDSPEPNLDVYDDEFWKQLEEIPTPAQPSAHNQHLLNHADGVLPQSSQATALGANDHALQGSSGEPLQSASRLSSAKKTTGKKRSPSFRDKLVEGHSTSKGWSAPASLKSLPLKEPMNSIHITSKVVHADMPEVQQLINTELFDEKVHFLERSKIMLVKSSDWRTRSPLYHHSYLLPAIFPTGRNDNRMYVYMTKHGHARQSPHFKGLVQPYYMFWKFSNPTGIADLENNIEFLGAGYIDTKDNEAVDEAIYKALARVKQASREHV</sequence>
<gene>
    <name evidence="3" type="ORF">SRS1_25025</name>
</gene>
<reference evidence="3 4" key="1">
    <citation type="submission" date="2017-02" db="EMBL/GenBank/DDBJ databases">
        <authorList>
            <person name="Peterson S.W."/>
        </authorList>
    </citation>
    <scope>NUCLEOTIDE SEQUENCE [LARGE SCALE GENOMIC DNA]</scope>
    <source>
        <strain evidence="3 4">SRS1_H2-8</strain>
    </source>
</reference>
<evidence type="ECO:0000313" key="3">
    <source>
        <dbReference type="EMBL" id="SJX62520.1"/>
    </source>
</evidence>
<name>A0A2N8UCR0_9BASI</name>
<evidence type="ECO:0000313" key="4">
    <source>
        <dbReference type="Proteomes" id="UP000239563"/>
    </source>
</evidence>
<proteinExistence type="predicted"/>
<evidence type="ECO:0000256" key="2">
    <source>
        <dbReference type="SAM" id="SignalP"/>
    </source>
</evidence>
<feature type="region of interest" description="Disordered" evidence="1">
    <location>
        <begin position="143"/>
        <end position="193"/>
    </location>
</feature>
<feature type="chain" id="PRO_5014783080" evidence="2">
    <location>
        <begin position="23"/>
        <end position="353"/>
    </location>
</feature>